<keyword evidence="3" id="KW-1185">Reference proteome</keyword>
<gene>
    <name evidence="2" type="ORF">STAS_16275</name>
</gene>
<proteinExistence type="predicted"/>
<feature type="compositionally biased region" description="Basic and acidic residues" evidence="1">
    <location>
        <begin position="152"/>
        <end position="165"/>
    </location>
</feature>
<name>A0A5A7Q418_STRAF</name>
<protein>
    <submittedName>
        <fullName evidence="2">Double Clp-N motif-containing P-loop nucleosidetriphosphate hydrolases superfamily protein</fullName>
    </submittedName>
</protein>
<reference evidence="3" key="1">
    <citation type="journal article" date="2019" name="Curr. Biol.">
        <title>Genome Sequence of Striga asiatica Provides Insight into the Evolution of Plant Parasitism.</title>
        <authorList>
            <person name="Yoshida S."/>
            <person name="Kim S."/>
            <person name="Wafula E.K."/>
            <person name="Tanskanen J."/>
            <person name="Kim Y.M."/>
            <person name="Honaas L."/>
            <person name="Yang Z."/>
            <person name="Spallek T."/>
            <person name="Conn C.E."/>
            <person name="Ichihashi Y."/>
            <person name="Cheong K."/>
            <person name="Cui S."/>
            <person name="Der J.P."/>
            <person name="Gundlach H."/>
            <person name="Jiao Y."/>
            <person name="Hori C."/>
            <person name="Ishida J.K."/>
            <person name="Kasahara H."/>
            <person name="Kiba T."/>
            <person name="Kim M.S."/>
            <person name="Koo N."/>
            <person name="Laohavisit A."/>
            <person name="Lee Y.H."/>
            <person name="Lumba S."/>
            <person name="McCourt P."/>
            <person name="Mortimer J.C."/>
            <person name="Mutuku J.M."/>
            <person name="Nomura T."/>
            <person name="Sasaki-Sekimoto Y."/>
            <person name="Seto Y."/>
            <person name="Wang Y."/>
            <person name="Wakatake T."/>
            <person name="Sakakibara H."/>
            <person name="Demura T."/>
            <person name="Yamaguchi S."/>
            <person name="Yoneyama K."/>
            <person name="Manabe R.I."/>
            <person name="Nelson D.C."/>
            <person name="Schulman A.H."/>
            <person name="Timko M.P."/>
            <person name="dePamphilis C.W."/>
            <person name="Choi D."/>
            <person name="Shirasu K."/>
        </authorList>
    </citation>
    <scope>NUCLEOTIDE SEQUENCE [LARGE SCALE GENOMIC DNA]</scope>
    <source>
        <strain evidence="3">cv. UVA1</strain>
    </source>
</reference>
<dbReference type="EMBL" id="BKCP01005738">
    <property type="protein sequence ID" value="GER39646.1"/>
    <property type="molecule type" value="Genomic_DNA"/>
</dbReference>
<feature type="compositionally biased region" description="Basic residues" evidence="1">
    <location>
        <begin position="108"/>
        <end position="128"/>
    </location>
</feature>
<keyword evidence="2" id="KW-0378">Hydrolase</keyword>
<evidence type="ECO:0000256" key="1">
    <source>
        <dbReference type="SAM" id="MobiDB-lite"/>
    </source>
</evidence>
<dbReference type="GO" id="GO:0016787">
    <property type="term" value="F:hydrolase activity"/>
    <property type="evidence" value="ECO:0007669"/>
    <property type="project" value="UniProtKB-KW"/>
</dbReference>
<evidence type="ECO:0000313" key="3">
    <source>
        <dbReference type="Proteomes" id="UP000325081"/>
    </source>
</evidence>
<feature type="compositionally biased region" description="Pro residues" evidence="1">
    <location>
        <begin position="89"/>
        <end position="99"/>
    </location>
</feature>
<dbReference type="AlphaFoldDB" id="A0A5A7Q418"/>
<evidence type="ECO:0000313" key="2">
    <source>
        <dbReference type="EMBL" id="GER39646.1"/>
    </source>
</evidence>
<feature type="region of interest" description="Disordered" evidence="1">
    <location>
        <begin position="84"/>
        <end position="174"/>
    </location>
</feature>
<dbReference type="Proteomes" id="UP000325081">
    <property type="component" value="Unassembled WGS sequence"/>
</dbReference>
<comment type="caution">
    <text evidence="2">The sequence shown here is derived from an EMBL/GenBank/DDBJ whole genome shotgun (WGS) entry which is preliminary data.</text>
</comment>
<organism evidence="2 3">
    <name type="scientific">Striga asiatica</name>
    <name type="common">Asiatic witchweed</name>
    <name type="synonym">Buchnera asiatica</name>
    <dbReference type="NCBI Taxonomy" id="4170"/>
    <lineage>
        <taxon>Eukaryota</taxon>
        <taxon>Viridiplantae</taxon>
        <taxon>Streptophyta</taxon>
        <taxon>Embryophyta</taxon>
        <taxon>Tracheophyta</taxon>
        <taxon>Spermatophyta</taxon>
        <taxon>Magnoliopsida</taxon>
        <taxon>eudicotyledons</taxon>
        <taxon>Gunneridae</taxon>
        <taxon>Pentapetalae</taxon>
        <taxon>asterids</taxon>
        <taxon>lamiids</taxon>
        <taxon>Lamiales</taxon>
        <taxon>Orobanchaceae</taxon>
        <taxon>Buchnereae</taxon>
        <taxon>Striga</taxon>
    </lineage>
</organism>
<accession>A0A5A7Q418</accession>
<sequence>MKWRQLSSADLVKCRYLSSLKAAPMALEKDLPPATSTTFRDKLQNHRRRRLRGPSVNGIPATAMKSGVGHPPMIHCTHTYTFFGASRSSPPPTPTPPSSPTSSSHGSTIHRRRRRPSPCLLQRHRRRGDRFTFRYSRPRRAAEISLFPPRQTHIDDPVAPHRTESDDAQPFIGS</sequence>